<organism evidence="3 4">
    <name type="scientific">Xanthomonas campestris pv. phaseoli</name>
    <dbReference type="NCBI Taxonomy" id="317013"/>
    <lineage>
        <taxon>Bacteria</taxon>
        <taxon>Pseudomonadati</taxon>
        <taxon>Pseudomonadota</taxon>
        <taxon>Gammaproteobacteria</taxon>
        <taxon>Lysobacterales</taxon>
        <taxon>Lysobacteraceae</taxon>
        <taxon>Xanthomonas</taxon>
    </lineage>
</organism>
<feature type="domain" description="Bacteriophage tail tape measure N-terminal" evidence="1">
    <location>
        <begin position="97"/>
        <end position="298"/>
    </location>
</feature>
<dbReference type="AlphaFoldDB" id="A0A7Z7IVU3"/>
<dbReference type="Pfam" id="PF09718">
    <property type="entry name" value="Tape_meas_lam_C"/>
    <property type="match status" value="1"/>
</dbReference>
<dbReference type="InterPro" id="IPR009628">
    <property type="entry name" value="Phage_tape_measure_N"/>
</dbReference>
<sequence length="857" mass="91098">MEIAELGYKVDSTQLVAGTKALELNASAAVKAGGAADTLERSYQAATRTIERSAKSAGTSSAATVSATTSAAKSVEAFTQQQEKAAVKAAALANAVDSGAISAGQYAAAMRMLPAQITDIVTGLASGQSAFMVAIQQGGQLKDSFGGIVPASKALALGLTGLINPLTLGATAVGALALAWYQGSEEAHAFEEAIILTGNSAGLTASQLADMAQAMSKIEGSTTSSTSRALASVAASGRFTAEQIELVGRAAEQMRIATGQSIDATIKQFVSMADSPVQAAGALNQSFHFLTEEQYRSIVAFEEQGEAAKATAVLMESFAGSIDRRAPEVVENVNDIGAAWRYVKQEMQDVWDIWRNIGRGDTVAEQITALQQQIAYTRDSVASGLSSKTQADIDKMEAQLLKLRQSEVTVRWSGIDSPADVAEMDRQRTASAQWEQRLAMYDKQKRAELEIAEIRKDGLASGQSEVAIEATIAAYKKQQADIDARKGKKQNSDDNSAVRLLETIERQVTANEQLVSSGEKVSATDRIVIQAQQMLADSTNTMTRSQREALKAAIPLLQASGDTATAYEKETLAAEALARQKAILDQASANRVRANEVDLLQYQFGTDGAERMRRELDIMREYQEELKRLGSRDVATDKDSWDVQAAHAQTYRDQELQREQAFQARRMAMLGDWRSGVDLVWKDYAFAAQNASEQAGSFISNSLSASEDAFVQFVQTGKLSFSSLIDSMIADLARYAFKQQAVGLLGAFMGSGVGAAGSAAVTTGTQSITGSLFNSLMDGYASGGYTGAGGRNEPAGVVHRGEYVMDAEATQRLGIGFLDSLSSGAWTGECGDEQPSTAAITLKLPAKAAILEFACHP</sequence>
<name>A0A7Z7IVU3_XANCH</name>
<evidence type="ECO:0000259" key="1">
    <source>
        <dbReference type="Pfam" id="PF06791"/>
    </source>
</evidence>
<dbReference type="EMBL" id="OCZC01000043">
    <property type="protein sequence ID" value="SOO22521.1"/>
    <property type="molecule type" value="Genomic_DNA"/>
</dbReference>
<reference evidence="3 4" key="1">
    <citation type="submission" date="2017-10" db="EMBL/GenBank/DDBJ databases">
        <authorList>
            <person name="Regsiter A."/>
            <person name="William W."/>
        </authorList>
    </citation>
    <scope>NUCLEOTIDE SEQUENCE [LARGE SCALE GENOMIC DNA]</scope>
    <source>
        <strain evidence="3 4">CFBP6991</strain>
    </source>
</reference>
<evidence type="ECO:0000259" key="2">
    <source>
        <dbReference type="Pfam" id="PF09718"/>
    </source>
</evidence>
<protein>
    <submittedName>
        <fullName evidence="3">Putative Phage-related minor tail protein</fullName>
    </submittedName>
</protein>
<dbReference type="RefSeq" id="WP_099802409.1">
    <property type="nucleotide sequence ID" value="NZ_OCZC01000043.1"/>
</dbReference>
<dbReference type="Pfam" id="PF06791">
    <property type="entry name" value="TMP_2"/>
    <property type="match status" value="1"/>
</dbReference>
<comment type="caution">
    <text evidence="3">The sequence shown here is derived from an EMBL/GenBank/DDBJ whole genome shotgun (WGS) entry which is preliminary data.</text>
</comment>
<evidence type="ECO:0000313" key="3">
    <source>
        <dbReference type="EMBL" id="SOO22521.1"/>
    </source>
</evidence>
<accession>A0A7Z7IVU3</accession>
<evidence type="ECO:0000313" key="4">
    <source>
        <dbReference type="Proteomes" id="UP000234345"/>
    </source>
</evidence>
<dbReference type="InterPro" id="IPR006431">
    <property type="entry name" value="Phage_tape_meas_C"/>
</dbReference>
<gene>
    <name evidence="3" type="ORF">XFF6991_150282</name>
</gene>
<dbReference type="Proteomes" id="UP000234345">
    <property type="component" value="Unassembled WGS sequence"/>
</dbReference>
<proteinExistence type="predicted"/>
<feature type="domain" description="Bacteriophage tail tape measure C-terminal" evidence="2">
    <location>
        <begin position="671"/>
        <end position="745"/>
    </location>
</feature>